<reference evidence="8" key="1">
    <citation type="submission" date="2020-09" db="EMBL/GenBank/DDBJ databases">
        <title>Genome seq and assembly of Tianweitania sp.</title>
        <authorList>
            <person name="Chhetri G."/>
        </authorList>
    </citation>
    <scope>NUCLEOTIDE SEQUENCE</scope>
    <source>
        <strain evidence="8">Rool2</strain>
    </source>
</reference>
<dbReference type="PANTHER" id="PTHR21496:SF23">
    <property type="entry name" value="3-PHENYLPROPIONATE_CINNAMIC ACID DIOXYGENASE FERREDOXIN SUBUNIT"/>
    <property type="match status" value="1"/>
</dbReference>
<dbReference type="SUPFAM" id="SSF50022">
    <property type="entry name" value="ISP domain"/>
    <property type="match status" value="1"/>
</dbReference>
<evidence type="ECO:0000256" key="2">
    <source>
        <dbReference type="ARBA" id="ARBA00022723"/>
    </source>
</evidence>
<dbReference type="AlphaFoldDB" id="A0A8J6U862"/>
<evidence type="ECO:0000313" key="9">
    <source>
        <dbReference type="Proteomes" id="UP000643405"/>
    </source>
</evidence>
<dbReference type="PANTHER" id="PTHR21496">
    <property type="entry name" value="FERREDOXIN-RELATED"/>
    <property type="match status" value="1"/>
</dbReference>
<evidence type="ECO:0000256" key="1">
    <source>
        <dbReference type="ARBA" id="ARBA00022714"/>
    </source>
</evidence>
<evidence type="ECO:0000313" key="8">
    <source>
        <dbReference type="EMBL" id="MBD0415377.1"/>
    </source>
</evidence>
<evidence type="ECO:0000256" key="4">
    <source>
        <dbReference type="ARBA" id="ARBA00023004"/>
    </source>
</evidence>
<keyword evidence="6" id="KW-0534">Nitrate assimilation</keyword>
<evidence type="ECO:0000256" key="3">
    <source>
        <dbReference type="ARBA" id="ARBA00023002"/>
    </source>
</evidence>
<keyword evidence="9" id="KW-1185">Reference proteome</keyword>
<feature type="domain" description="Rieske" evidence="7">
    <location>
        <begin position="6"/>
        <end position="101"/>
    </location>
</feature>
<dbReference type="PROSITE" id="PS51296">
    <property type="entry name" value="RIESKE"/>
    <property type="match status" value="1"/>
</dbReference>
<dbReference type="RefSeq" id="WP_188164801.1">
    <property type="nucleotide sequence ID" value="NZ_JACVVX010000003.1"/>
</dbReference>
<dbReference type="GO" id="GO:0046872">
    <property type="term" value="F:metal ion binding"/>
    <property type="evidence" value="ECO:0007669"/>
    <property type="project" value="UniProtKB-KW"/>
</dbReference>
<dbReference type="NCBIfam" id="TIGR02378">
    <property type="entry name" value="nirD_assim_sml"/>
    <property type="match status" value="1"/>
</dbReference>
<dbReference type="GO" id="GO:0008942">
    <property type="term" value="F:nitrite reductase [NAD(P)H] activity"/>
    <property type="evidence" value="ECO:0007669"/>
    <property type="project" value="InterPro"/>
</dbReference>
<dbReference type="GO" id="GO:0051537">
    <property type="term" value="F:2 iron, 2 sulfur cluster binding"/>
    <property type="evidence" value="ECO:0007669"/>
    <property type="project" value="UniProtKB-KW"/>
</dbReference>
<keyword evidence="2" id="KW-0479">Metal-binding</keyword>
<keyword evidence="5" id="KW-0411">Iron-sulfur</keyword>
<dbReference type="InterPro" id="IPR036922">
    <property type="entry name" value="Rieske_2Fe-2S_sf"/>
</dbReference>
<dbReference type="EMBL" id="JACVVX010000003">
    <property type="protein sequence ID" value="MBD0415377.1"/>
    <property type="molecule type" value="Genomic_DNA"/>
</dbReference>
<name>A0A8J6U862_9HYPH</name>
<proteinExistence type="predicted"/>
<keyword evidence="4" id="KW-0408">Iron</keyword>
<sequence>MTVNWISIGLLTDIPLRGARCVKTPDGKIAVFRTAENQVFAIDDHCPHKGGPLSQGIVHGAAVTCPLHNWVISLETGKALGADEGSVRTIPVRIEGEQLFIALEALASRAA</sequence>
<gene>
    <name evidence="8" type="primary">nirD</name>
    <name evidence="8" type="ORF">ICI42_11980</name>
</gene>
<comment type="caution">
    <text evidence="8">The sequence shown here is derived from an EMBL/GenBank/DDBJ whole genome shotgun (WGS) entry which is preliminary data.</text>
</comment>
<dbReference type="GO" id="GO:0042128">
    <property type="term" value="P:nitrate assimilation"/>
    <property type="evidence" value="ECO:0007669"/>
    <property type="project" value="UniProtKB-KW"/>
</dbReference>
<accession>A0A8J6U862</accession>
<keyword evidence="3" id="KW-0560">Oxidoreductase</keyword>
<dbReference type="CDD" id="cd03530">
    <property type="entry name" value="Rieske_NirD_small_Bacillus"/>
    <property type="match status" value="1"/>
</dbReference>
<protein>
    <submittedName>
        <fullName evidence="8">Nitrite reductase small subunit NirD</fullName>
    </submittedName>
</protein>
<keyword evidence="1" id="KW-0001">2Fe-2S</keyword>
<evidence type="ECO:0000256" key="5">
    <source>
        <dbReference type="ARBA" id="ARBA00023014"/>
    </source>
</evidence>
<dbReference type="InterPro" id="IPR012748">
    <property type="entry name" value="Rieske-like_NirD"/>
</dbReference>
<evidence type="ECO:0000256" key="6">
    <source>
        <dbReference type="ARBA" id="ARBA00023063"/>
    </source>
</evidence>
<dbReference type="Gene3D" id="2.102.10.10">
    <property type="entry name" value="Rieske [2Fe-2S] iron-sulphur domain"/>
    <property type="match status" value="1"/>
</dbReference>
<evidence type="ECO:0000259" key="7">
    <source>
        <dbReference type="PROSITE" id="PS51296"/>
    </source>
</evidence>
<dbReference type="Pfam" id="PF13806">
    <property type="entry name" value="Rieske_2"/>
    <property type="match status" value="1"/>
</dbReference>
<organism evidence="8 9">
    <name type="scientific">Oryzicola mucosus</name>
    <dbReference type="NCBI Taxonomy" id="2767425"/>
    <lineage>
        <taxon>Bacteria</taxon>
        <taxon>Pseudomonadati</taxon>
        <taxon>Pseudomonadota</taxon>
        <taxon>Alphaproteobacteria</taxon>
        <taxon>Hyphomicrobiales</taxon>
        <taxon>Phyllobacteriaceae</taxon>
        <taxon>Oryzicola</taxon>
    </lineage>
</organism>
<dbReference type="InterPro" id="IPR017941">
    <property type="entry name" value="Rieske_2Fe-2S"/>
</dbReference>
<dbReference type="Proteomes" id="UP000643405">
    <property type="component" value="Unassembled WGS sequence"/>
</dbReference>